<keyword evidence="2" id="KW-1185">Reference proteome</keyword>
<dbReference type="Proteomes" id="UP000799757">
    <property type="component" value="Unassembled WGS sequence"/>
</dbReference>
<evidence type="ECO:0000313" key="2">
    <source>
        <dbReference type="Proteomes" id="UP000799757"/>
    </source>
</evidence>
<feature type="non-terminal residue" evidence="1">
    <location>
        <position position="236"/>
    </location>
</feature>
<dbReference type="EMBL" id="MU001969">
    <property type="protein sequence ID" value="KAF2792445.1"/>
    <property type="molecule type" value="Genomic_DNA"/>
</dbReference>
<name>A0A6A6X8Y5_9PLEO</name>
<organism evidence="1 2">
    <name type="scientific">Melanomma pulvis-pyrius CBS 109.77</name>
    <dbReference type="NCBI Taxonomy" id="1314802"/>
    <lineage>
        <taxon>Eukaryota</taxon>
        <taxon>Fungi</taxon>
        <taxon>Dikarya</taxon>
        <taxon>Ascomycota</taxon>
        <taxon>Pezizomycotina</taxon>
        <taxon>Dothideomycetes</taxon>
        <taxon>Pleosporomycetidae</taxon>
        <taxon>Pleosporales</taxon>
        <taxon>Melanommataceae</taxon>
        <taxon>Melanomma</taxon>
    </lineage>
</organism>
<evidence type="ECO:0000313" key="1">
    <source>
        <dbReference type="EMBL" id="KAF2792445.1"/>
    </source>
</evidence>
<proteinExistence type="predicted"/>
<reference evidence="1" key="1">
    <citation type="journal article" date="2020" name="Stud. Mycol.">
        <title>101 Dothideomycetes genomes: a test case for predicting lifestyles and emergence of pathogens.</title>
        <authorList>
            <person name="Haridas S."/>
            <person name="Albert R."/>
            <person name="Binder M."/>
            <person name="Bloem J."/>
            <person name="Labutti K."/>
            <person name="Salamov A."/>
            <person name="Andreopoulos B."/>
            <person name="Baker S."/>
            <person name="Barry K."/>
            <person name="Bills G."/>
            <person name="Bluhm B."/>
            <person name="Cannon C."/>
            <person name="Castanera R."/>
            <person name="Culley D."/>
            <person name="Daum C."/>
            <person name="Ezra D."/>
            <person name="Gonzalez J."/>
            <person name="Henrissat B."/>
            <person name="Kuo A."/>
            <person name="Liang C."/>
            <person name="Lipzen A."/>
            <person name="Lutzoni F."/>
            <person name="Magnuson J."/>
            <person name="Mondo S."/>
            <person name="Nolan M."/>
            <person name="Ohm R."/>
            <person name="Pangilinan J."/>
            <person name="Park H.-J."/>
            <person name="Ramirez L."/>
            <person name="Alfaro M."/>
            <person name="Sun H."/>
            <person name="Tritt A."/>
            <person name="Yoshinaga Y."/>
            <person name="Zwiers L.-H."/>
            <person name="Turgeon B."/>
            <person name="Goodwin S."/>
            <person name="Spatafora J."/>
            <person name="Crous P."/>
            <person name="Grigoriev I."/>
        </authorList>
    </citation>
    <scope>NUCLEOTIDE SEQUENCE</scope>
    <source>
        <strain evidence="1">CBS 109.77</strain>
    </source>
</reference>
<sequence>LLPVPLASDSVFLGQLLSNPLSPSSLSFVSPSVPNPPRESFLQSRYKDVVSHDDHGRLLSRLAEPSLAHSEDNILLVQADEMEHLSLKRASTSFDILRQDTAAQTFLRKMALRNQPLYYVVGIQKLKNPTFRRAVVKEGEVTERLSSKVQLPTHARRDSGMALQEDSSTDVVFGIEVRKVKASVGSADEPHVLEDIDYSWTYHMLDVEQELQLSIGLGEPLEAAELRVLAGIVSHE</sequence>
<dbReference type="OrthoDB" id="3694634at2759"/>
<accession>A0A6A6X8Y5</accession>
<gene>
    <name evidence="1" type="ORF">K505DRAFT_207778</name>
</gene>
<protein>
    <submittedName>
        <fullName evidence="1">Uncharacterized protein</fullName>
    </submittedName>
</protein>
<dbReference type="AlphaFoldDB" id="A0A6A6X8Y5"/>
<feature type="non-terminal residue" evidence="1">
    <location>
        <position position="1"/>
    </location>
</feature>